<dbReference type="Proteomes" id="UP001159363">
    <property type="component" value="Chromosome 1"/>
</dbReference>
<dbReference type="EMBL" id="JARBHB010000001">
    <property type="protein sequence ID" value="KAJ8895092.1"/>
    <property type="molecule type" value="Genomic_DNA"/>
</dbReference>
<feature type="region of interest" description="Disordered" evidence="1">
    <location>
        <begin position="249"/>
        <end position="311"/>
    </location>
</feature>
<proteinExistence type="predicted"/>
<feature type="compositionally biased region" description="Low complexity" evidence="1">
    <location>
        <begin position="272"/>
        <end position="283"/>
    </location>
</feature>
<name>A0ABQ9IEJ5_9NEOP</name>
<comment type="caution">
    <text evidence="2">The sequence shown here is derived from an EMBL/GenBank/DDBJ whole genome shotgun (WGS) entry which is preliminary data.</text>
</comment>
<organism evidence="2 3">
    <name type="scientific">Dryococelus australis</name>
    <dbReference type="NCBI Taxonomy" id="614101"/>
    <lineage>
        <taxon>Eukaryota</taxon>
        <taxon>Metazoa</taxon>
        <taxon>Ecdysozoa</taxon>
        <taxon>Arthropoda</taxon>
        <taxon>Hexapoda</taxon>
        <taxon>Insecta</taxon>
        <taxon>Pterygota</taxon>
        <taxon>Neoptera</taxon>
        <taxon>Polyneoptera</taxon>
        <taxon>Phasmatodea</taxon>
        <taxon>Verophasmatodea</taxon>
        <taxon>Anareolatae</taxon>
        <taxon>Phasmatidae</taxon>
        <taxon>Eurycanthinae</taxon>
        <taxon>Dryococelus</taxon>
    </lineage>
</organism>
<evidence type="ECO:0000313" key="3">
    <source>
        <dbReference type="Proteomes" id="UP001159363"/>
    </source>
</evidence>
<evidence type="ECO:0000313" key="2">
    <source>
        <dbReference type="EMBL" id="KAJ8895092.1"/>
    </source>
</evidence>
<accession>A0ABQ9IEJ5</accession>
<sequence length="311" mass="35369">MRRELQLRKMKHEIPLKAFRIQLFECLALKKRVRGRPSKTTSIATLQRIETPMKPRPSDEVRLDMVEHFPVFTSRGLCNLCVKGHTSMECAKCELRFCLMEKEQLLCRLPYPKQININQEGDISEIVKTSTQEYSPHLFPPQGGGIALAQTTHSIIDDGGLRISPHEMHECDHIATTMPFNNPYRIKHKPTIERSGLRIFSPRDTRMFPYCPPSPTHSTSTIAFTHHTLPFPFSLPLSTTPNTALDKLMKKKNHSHQHQTSNTITIPTAPRSHSSSGVTLLSSYGRHQDNPKNRINNAEPRRAQSPGLCAR</sequence>
<gene>
    <name evidence="2" type="ORF">PR048_000417</name>
</gene>
<reference evidence="2 3" key="1">
    <citation type="submission" date="2023-02" db="EMBL/GenBank/DDBJ databases">
        <title>LHISI_Scaffold_Assembly.</title>
        <authorList>
            <person name="Stuart O.P."/>
            <person name="Cleave R."/>
            <person name="Magrath M.J.L."/>
            <person name="Mikheyev A.S."/>
        </authorList>
    </citation>
    <scope>NUCLEOTIDE SEQUENCE [LARGE SCALE GENOMIC DNA]</scope>
    <source>
        <strain evidence="2">Daus_M_001</strain>
        <tissue evidence="2">Leg muscle</tissue>
    </source>
</reference>
<evidence type="ECO:0000256" key="1">
    <source>
        <dbReference type="SAM" id="MobiDB-lite"/>
    </source>
</evidence>
<keyword evidence="3" id="KW-1185">Reference proteome</keyword>
<protein>
    <submittedName>
        <fullName evidence="2">Uncharacterized protein</fullName>
    </submittedName>
</protein>